<dbReference type="Proteomes" id="UP000293289">
    <property type="component" value="Unassembled WGS sequence"/>
</dbReference>
<name>A0A4Q7MKI3_9MICO</name>
<dbReference type="EMBL" id="SGWY01000001">
    <property type="protein sequence ID" value="RZS67928.1"/>
    <property type="molecule type" value="Genomic_DNA"/>
</dbReference>
<dbReference type="GO" id="GO:0032259">
    <property type="term" value="P:methylation"/>
    <property type="evidence" value="ECO:0007669"/>
    <property type="project" value="UniProtKB-KW"/>
</dbReference>
<dbReference type="AlphaFoldDB" id="A0A4Q7MKI3"/>
<keyword evidence="1 4" id="KW-0489">Methyltransferase</keyword>
<evidence type="ECO:0000256" key="3">
    <source>
        <dbReference type="SAM" id="Coils"/>
    </source>
</evidence>
<evidence type="ECO:0000256" key="1">
    <source>
        <dbReference type="ARBA" id="ARBA00022603"/>
    </source>
</evidence>
<dbReference type="Pfam" id="PF13578">
    <property type="entry name" value="Methyltransf_24"/>
    <property type="match status" value="1"/>
</dbReference>
<evidence type="ECO:0000313" key="5">
    <source>
        <dbReference type="Proteomes" id="UP000293289"/>
    </source>
</evidence>
<dbReference type="GO" id="GO:0005886">
    <property type="term" value="C:plasma membrane"/>
    <property type="evidence" value="ECO:0007669"/>
    <property type="project" value="TreeGrafter"/>
</dbReference>
<comment type="caution">
    <text evidence="4">The sequence shown here is derived from an EMBL/GenBank/DDBJ whole genome shotgun (WGS) entry which is preliminary data.</text>
</comment>
<dbReference type="Gene3D" id="3.40.50.150">
    <property type="entry name" value="Vaccinia Virus protein VP39"/>
    <property type="match status" value="1"/>
</dbReference>
<evidence type="ECO:0000256" key="2">
    <source>
        <dbReference type="ARBA" id="ARBA00022679"/>
    </source>
</evidence>
<protein>
    <submittedName>
        <fullName evidence="4">Methyltransferase family protein</fullName>
    </submittedName>
</protein>
<organism evidence="4 5">
    <name type="scientific">Agromyces ramosus</name>
    <dbReference type="NCBI Taxonomy" id="33879"/>
    <lineage>
        <taxon>Bacteria</taxon>
        <taxon>Bacillati</taxon>
        <taxon>Actinomycetota</taxon>
        <taxon>Actinomycetes</taxon>
        <taxon>Micrococcales</taxon>
        <taxon>Microbacteriaceae</taxon>
        <taxon>Agromyces</taxon>
    </lineage>
</organism>
<sequence length="305" mass="34584">MRTDPWITDVSYWRPPILTVSAWTEHAPFAYWLMQAVRPGRVVELGTHAGYSFFVFCEAVRRLGLDGTQVYALDTWEGDVHAGFYGEEVFESVEATVRERYSETGRLVRGYFDDARPQFEAGSVDLLHIDGRHRYEDVRHDYETWVSTLSPTGVVVFHDIAERRDDFGVWQFWDELQQSHPSFAFEHGHGLGILAPREVPAGLRTLFDAAEEHGDRIRADYARLGGDVGREWDRIVDLQEVSAQNADLMARVDDLSVRLATAEQAAESMTMEAASLRAAIDEIRGSTSWKLTRPVRAVGGLLHRT</sequence>
<keyword evidence="2 4" id="KW-0808">Transferase</keyword>
<dbReference type="InterPro" id="IPR029063">
    <property type="entry name" value="SAM-dependent_MTases_sf"/>
</dbReference>
<reference evidence="4 5" key="1">
    <citation type="submission" date="2019-02" db="EMBL/GenBank/DDBJ databases">
        <title>Genomic Encyclopedia of Type Strains, Phase IV (KMG-IV): sequencing the most valuable type-strain genomes for metagenomic binning, comparative biology and taxonomic classification.</title>
        <authorList>
            <person name="Goeker M."/>
        </authorList>
    </citation>
    <scope>NUCLEOTIDE SEQUENCE [LARGE SCALE GENOMIC DNA]</scope>
    <source>
        <strain evidence="4 5">DSM 43045</strain>
    </source>
</reference>
<dbReference type="PANTHER" id="PTHR40048">
    <property type="entry name" value="RHAMNOSYL O-METHYLTRANSFERASE"/>
    <property type="match status" value="1"/>
</dbReference>
<gene>
    <name evidence="4" type="ORF">EV187_0350</name>
</gene>
<dbReference type="GO" id="GO:0008168">
    <property type="term" value="F:methyltransferase activity"/>
    <property type="evidence" value="ECO:0007669"/>
    <property type="project" value="UniProtKB-KW"/>
</dbReference>
<proteinExistence type="predicted"/>
<dbReference type="RefSeq" id="WP_242609381.1">
    <property type="nucleotide sequence ID" value="NZ_SGWY01000001.1"/>
</dbReference>
<dbReference type="GO" id="GO:0071770">
    <property type="term" value="P:DIM/DIP cell wall layer assembly"/>
    <property type="evidence" value="ECO:0007669"/>
    <property type="project" value="TreeGrafter"/>
</dbReference>
<keyword evidence="3" id="KW-0175">Coiled coil</keyword>
<accession>A0A4Q7MKI3</accession>
<dbReference type="PANTHER" id="PTHR40048:SF1">
    <property type="entry name" value="RHAMNOSYL O-METHYLTRANSFERASE"/>
    <property type="match status" value="1"/>
</dbReference>
<feature type="coiled-coil region" evidence="3">
    <location>
        <begin position="238"/>
        <end position="279"/>
    </location>
</feature>
<evidence type="ECO:0000313" key="4">
    <source>
        <dbReference type="EMBL" id="RZS67928.1"/>
    </source>
</evidence>
<keyword evidence="5" id="KW-1185">Reference proteome</keyword>
<dbReference type="SUPFAM" id="SSF53335">
    <property type="entry name" value="S-adenosyl-L-methionine-dependent methyltransferases"/>
    <property type="match status" value="1"/>
</dbReference>